<accession>A0ABY6Z3Q1</accession>
<name>A0ABY6Z3Q1_9BACL</name>
<dbReference type="EMBL" id="CP104064">
    <property type="protein sequence ID" value="WAH37258.1"/>
    <property type="molecule type" value="Genomic_DNA"/>
</dbReference>
<dbReference type="RefSeq" id="WP_268044728.1">
    <property type="nucleotide sequence ID" value="NZ_CP104064.1"/>
</dbReference>
<reference evidence="1" key="1">
    <citation type="submission" date="2022-08" db="EMBL/GenBank/DDBJ databases">
        <title>Alicyclobacillus dauci DSM2870, complete genome.</title>
        <authorList>
            <person name="Wang Q."/>
            <person name="Cai R."/>
            <person name="Wang Z."/>
        </authorList>
    </citation>
    <scope>NUCLEOTIDE SEQUENCE</scope>
    <source>
        <strain evidence="1">DSM 28700</strain>
    </source>
</reference>
<gene>
    <name evidence="1" type="ORF">NZD86_01530</name>
</gene>
<protein>
    <submittedName>
        <fullName evidence="1">Uncharacterized protein</fullName>
    </submittedName>
</protein>
<dbReference type="Proteomes" id="UP001164803">
    <property type="component" value="Chromosome"/>
</dbReference>
<keyword evidence="2" id="KW-1185">Reference proteome</keyword>
<proteinExistence type="predicted"/>
<sequence length="77" mass="9137">MGEIIEQGSHQCWARAREELRKEIHEEIRSSVKSEMQSEIEGLKQYISDELKAVKKEVAVSIGQQHQQKKRWWNFGR</sequence>
<evidence type="ECO:0000313" key="2">
    <source>
        <dbReference type="Proteomes" id="UP001164803"/>
    </source>
</evidence>
<evidence type="ECO:0000313" key="1">
    <source>
        <dbReference type="EMBL" id="WAH37258.1"/>
    </source>
</evidence>
<organism evidence="1 2">
    <name type="scientific">Alicyclobacillus dauci</name>
    <dbReference type="NCBI Taxonomy" id="1475485"/>
    <lineage>
        <taxon>Bacteria</taxon>
        <taxon>Bacillati</taxon>
        <taxon>Bacillota</taxon>
        <taxon>Bacilli</taxon>
        <taxon>Bacillales</taxon>
        <taxon>Alicyclobacillaceae</taxon>
        <taxon>Alicyclobacillus</taxon>
    </lineage>
</organism>